<proteinExistence type="predicted"/>
<organism evidence="1">
    <name type="scientific">Rhizophora mucronata</name>
    <name type="common">Asiatic mangrove</name>
    <dbReference type="NCBI Taxonomy" id="61149"/>
    <lineage>
        <taxon>Eukaryota</taxon>
        <taxon>Viridiplantae</taxon>
        <taxon>Streptophyta</taxon>
        <taxon>Embryophyta</taxon>
        <taxon>Tracheophyta</taxon>
        <taxon>Spermatophyta</taxon>
        <taxon>Magnoliopsida</taxon>
        <taxon>eudicotyledons</taxon>
        <taxon>Gunneridae</taxon>
        <taxon>Pentapetalae</taxon>
        <taxon>rosids</taxon>
        <taxon>fabids</taxon>
        <taxon>Malpighiales</taxon>
        <taxon>Rhizophoraceae</taxon>
        <taxon>Rhizophora</taxon>
    </lineage>
</organism>
<dbReference type="EMBL" id="GGEC01001070">
    <property type="protein sequence ID" value="MBW81553.1"/>
    <property type="molecule type" value="Transcribed_RNA"/>
</dbReference>
<reference evidence="1" key="1">
    <citation type="submission" date="2018-02" db="EMBL/GenBank/DDBJ databases">
        <title>Rhizophora mucronata_Transcriptome.</title>
        <authorList>
            <person name="Meera S.P."/>
            <person name="Sreeshan A."/>
            <person name="Augustine A."/>
        </authorList>
    </citation>
    <scope>NUCLEOTIDE SEQUENCE</scope>
    <source>
        <tissue evidence="1">Leaf</tissue>
    </source>
</reference>
<accession>A0A2P2IK10</accession>
<protein>
    <submittedName>
        <fullName evidence="1">Uncharacterized protein</fullName>
    </submittedName>
</protein>
<dbReference type="AlphaFoldDB" id="A0A2P2IK10"/>
<evidence type="ECO:0000313" key="1">
    <source>
        <dbReference type="EMBL" id="MBW81553.1"/>
    </source>
</evidence>
<name>A0A2P2IK10_RHIMU</name>
<sequence length="25" mass="2950">MFPMLSYQNFDNHIIDSLPDHISQS</sequence>